<dbReference type="Proteomes" id="UP001160625">
    <property type="component" value="Unassembled WGS sequence"/>
</dbReference>
<dbReference type="SUPFAM" id="SSF55729">
    <property type="entry name" value="Acyl-CoA N-acyltransferases (Nat)"/>
    <property type="match status" value="1"/>
</dbReference>
<comment type="caution">
    <text evidence="2">The sequence shown here is derived from an EMBL/GenBank/DDBJ whole genome shotgun (WGS) entry which is preliminary data.</text>
</comment>
<evidence type="ECO:0000313" key="2">
    <source>
        <dbReference type="EMBL" id="MDH7639869.1"/>
    </source>
</evidence>
<evidence type="ECO:0000313" key="3">
    <source>
        <dbReference type="Proteomes" id="UP001160625"/>
    </source>
</evidence>
<keyword evidence="2" id="KW-0808">Transferase</keyword>
<gene>
    <name evidence="2" type="ORF">QGN17_14130</name>
</gene>
<dbReference type="PROSITE" id="PS51186">
    <property type="entry name" value="GNAT"/>
    <property type="match status" value="1"/>
</dbReference>
<organism evidence="2 3">
    <name type="scientific">Sphingomonas oryzagri</name>
    <dbReference type="NCBI Taxonomy" id="3042314"/>
    <lineage>
        <taxon>Bacteria</taxon>
        <taxon>Pseudomonadati</taxon>
        <taxon>Pseudomonadota</taxon>
        <taxon>Alphaproteobacteria</taxon>
        <taxon>Sphingomonadales</taxon>
        <taxon>Sphingomonadaceae</taxon>
        <taxon>Sphingomonas</taxon>
    </lineage>
</organism>
<dbReference type="Gene3D" id="3.40.630.30">
    <property type="match status" value="1"/>
</dbReference>
<keyword evidence="3" id="KW-1185">Reference proteome</keyword>
<dbReference type="EMBL" id="JARYGZ010000002">
    <property type="protein sequence ID" value="MDH7639869.1"/>
    <property type="molecule type" value="Genomic_DNA"/>
</dbReference>
<reference evidence="2" key="1">
    <citation type="submission" date="2023-04" db="EMBL/GenBank/DDBJ databases">
        <title>Sphingomonas sp. MAHUQ-71 isolated from rice field.</title>
        <authorList>
            <person name="Huq M.A."/>
        </authorList>
    </citation>
    <scope>NUCLEOTIDE SEQUENCE</scope>
    <source>
        <strain evidence="2">MAHUQ-71</strain>
    </source>
</reference>
<evidence type="ECO:0000259" key="1">
    <source>
        <dbReference type="PROSITE" id="PS51186"/>
    </source>
</evidence>
<sequence>MTGDDFSEEGVDTRLLHAWLAGRSIARGLPAPVPEHGGYRVETGSEAEIRRWVFPRMGDGLVALGRTIRAPRQPIKLCGAAHRLQAALPDGWRMQTSAHVMRCDPAPIGRPLPAGYAIETQRRGTVVEARILASSGQVAASGYAGETAEAFVYDRIETAEAHRRRGLGGALMTALGAEMQEPGKLRLLVATDAGRALYERLGWRTIAPYSTAFFIGD</sequence>
<dbReference type="EC" id="2.3.1.-" evidence="2"/>
<accession>A0ABT6N3L1</accession>
<dbReference type="RefSeq" id="WP_281045232.1">
    <property type="nucleotide sequence ID" value="NZ_JARYGZ010000002.1"/>
</dbReference>
<dbReference type="InterPro" id="IPR000182">
    <property type="entry name" value="GNAT_dom"/>
</dbReference>
<feature type="domain" description="N-acetyltransferase" evidence="1">
    <location>
        <begin position="66"/>
        <end position="217"/>
    </location>
</feature>
<name>A0ABT6N3L1_9SPHN</name>
<dbReference type="Pfam" id="PF13508">
    <property type="entry name" value="Acetyltransf_7"/>
    <property type="match status" value="1"/>
</dbReference>
<protein>
    <submittedName>
        <fullName evidence="2">GNAT family N-acetyltransferase</fullName>
        <ecNumber evidence="2">2.3.1.-</ecNumber>
    </submittedName>
</protein>
<dbReference type="GO" id="GO:0016746">
    <property type="term" value="F:acyltransferase activity"/>
    <property type="evidence" value="ECO:0007669"/>
    <property type="project" value="UniProtKB-KW"/>
</dbReference>
<proteinExistence type="predicted"/>
<keyword evidence="2" id="KW-0012">Acyltransferase</keyword>
<dbReference type="InterPro" id="IPR016181">
    <property type="entry name" value="Acyl_CoA_acyltransferase"/>
</dbReference>